<sequence>MKVIALLALCVTLFCQGYSNSLDSCQGRCGYGTDSNFSCQCNPSCERYSDCCSDYAELCKAGATSCKGRCGEKYNSQNKCHCNSKCTQYKNCCSDYTDLCDSDGEWWWQCSCLRYLDESSLLQTHMRLSWLLDNYHRMTGQTEDFNPQLAEQETSSRTMSNTELGRGAVCLPLHKSQVSSRPMGGRAHHSNYTWDRAPR</sequence>
<dbReference type="GO" id="GO:0006955">
    <property type="term" value="P:immune response"/>
    <property type="evidence" value="ECO:0007669"/>
    <property type="project" value="InterPro"/>
</dbReference>
<accession>A0AAD3N255</accession>
<keyword evidence="14" id="KW-0464">Manganese</keyword>
<name>A0AAD3N255_LATJO</name>
<dbReference type="PANTHER" id="PTHR22917">
    <property type="entry name" value="HEMOPEXIN DOMAIN-CONTAINING PROTEIN"/>
    <property type="match status" value="1"/>
</dbReference>
<evidence type="ECO:0000256" key="13">
    <source>
        <dbReference type="ARBA" id="ARBA00023157"/>
    </source>
</evidence>
<keyword evidence="12" id="KW-0694">RNA-binding</keyword>
<evidence type="ECO:0000256" key="9">
    <source>
        <dbReference type="ARBA" id="ARBA00022737"/>
    </source>
</evidence>
<evidence type="ECO:0000256" key="17">
    <source>
        <dbReference type="ARBA" id="ARBA00075424"/>
    </source>
</evidence>
<feature type="chain" id="PRO_5041912064" description="Uridylate-specific endoribonuclease" evidence="19">
    <location>
        <begin position="22"/>
        <end position="199"/>
    </location>
</feature>
<dbReference type="GO" id="GO:0005576">
    <property type="term" value="C:extracellular region"/>
    <property type="evidence" value="ECO:0007669"/>
    <property type="project" value="UniProtKB-SubCell"/>
</dbReference>
<evidence type="ECO:0000313" key="21">
    <source>
        <dbReference type="EMBL" id="GLD64376.1"/>
    </source>
</evidence>
<gene>
    <name evidence="21" type="ORF">AKAME5_001592400</name>
</gene>
<proteinExistence type="predicted"/>
<feature type="domain" description="SMB" evidence="20">
    <location>
        <begin position="21"/>
        <end position="61"/>
    </location>
</feature>
<dbReference type="GO" id="GO:0016829">
    <property type="term" value="F:lyase activity"/>
    <property type="evidence" value="ECO:0007669"/>
    <property type="project" value="UniProtKB-KW"/>
</dbReference>
<dbReference type="InterPro" id="IPR020436">
    <property type="entry name" value="SMB_chordata"/>
</dbReference>
<comment type="cofactor">
    <cofactor evidence="1">
        <name>Mn(2+)</name>
        <dbReference type="ChEBI" id="CHEBI:29035"/>
    </cofactor>
</comment>
<dbReference type="PROSITE" id="PS50958">
    <property type="entry name" value="SMB_2"/>
    <property type="match status" value="2"/>
</dbReference>
<keyword evidence="15" id="KW-0456">Lyase</keyword>
<dbReference type="Proteomes" id="UP001279410">
    <property type="component" value="Unassembled WGS sequence"/>
</dbReference>
<keyword evidence="10" id="KW-0255">Endonuclease</keyword>
<evidence type="ECO:0000256" key="16">
    <source>
        <dbReference type="ARBA" id="ARBA00048688"/>
    </source>
</evidence>
<dbReference type="Gene3D" id="4.10.410.20">
    <property type="match status" value="2"/>
</dbReference>
<dbReference type="GO" id="GO:0004519">
    <property type="term" value="F:endonuclease activity"/>
    <property type="evidence" value="ECO:0007669"/>
    <property type="project" value="UniProtKB-KW"/>
</dbReference>
<evidence type="ECO:0000256" key="1">
    <source>
        <dbReference type="ARBA" id="ARBA00001936"/>
    </source>
</evidence>
<protein>
    <recommendedName>
        <fullName evidence="4">Uridylate-specific endoribonuclease</fullName>
    </recommendedName>
    <alternativeName>
        <fullName evidence="17">Protein endoU</fullName>
    </alternativeName>
</protein>
<dbReference type="InterPro" id="IPR036024">
    <property type="entry name" value="Somatomedin_B-like_dom_sf"/>
</dbReference>
<dbReference type="PROSITE" id="PS00524">
    <property type="entry name" value="SMB_1"/>
    <property type="match status" value="2"/>
</dbReference>
<dbReference type="FunFam" id="4.10.410.20:FF:000005">
    <property type="entry name" value="Endonuclease, poly(U) specific"/>
    <property type="match status" value="1"/>
</dbReference>
<evidence type="ECO:0000259" key="20">
    <source>
        <dbReference type="PROSITE" id="PS50958"/>
    </source>
</evidence>
<evidence type="ECO:0000256" key="10">
    <source>
        <dbReference type="ARBA" id="ARBA00022759"/>
    </source>
</evidence>
<evidence type="ECO:0000256" key="4">
    <source>
        <dbReference type="ARBA" id="ARBA00021813"/>
    </source>
</evidence>
<evidence type="ECO:0000256" key="3">
    <source>
        <dbReference type="ARBA" id="ARBA00011245"/>
    </source>
</evidence>
<keyword evidence="11" id="KW-0378">Hydrolase</keyword>
<keyword evidence="5" id="KW-0964">Secreted</keyword>
<feature type="region of interest" description="Disordered" evidence="18">
    <location>
        <begin position="177"/>
        <end position="199"/>
    </location>
</feature>
<dbReference type="PANTHER" id="PTHR22917:SF6">
    <property type="entry name" value="EG:8D8.2 PROTEIN-RELATED"/>
    <property type="match status" value="1"/>
</dbReference>
<reference evidence="21" key="1">
    <citation type="submission" date="2022-08" db="EMBL/GenBank/DDBJ databases">
        <title>Genome sequencing of akame (Lates japonicus).</title>
        <authorList>
            <person name="Hashiguchi Y."/>
            <person name="Takahashi H."/>
        </authorList>
    </citation>
    <scope>NUCLEOTIDE SEQUENCE</scope>
    <source>
        <strain evidence="21">Kochi</strain>
    </source>
</reference>
<feature type="signal peptide" evidence="19">
    <location>
        <begin position="1"/>
        <end position="21"/>
    </location>
</feature>
<keyword evidence="7" id="KW-0479">Metal-binding</keyword>
<dbReference type="EMBL" id="BRZM01000069">
    <property type="protein sequence ID" value="GLD64376.1"/>
    <property type="molecule type" value="Genomic_DNA"/>
</dbReference>
<dbReference type="GO" id="GO:0003723">
    <property type="term" value="F:RNA binding"/>
    <property type="evidence" value="ECO:0007669"/>
    <property type="project" value="UniProtKB-KW"/>
</dbReference>
<evidence type="ECO:0000256" key="8">
    <source>
        <dbReference type="ARBA" id="ARBA00022729"/>
    </source>
</evidence>
<dbReference type="GO" id="GO:0016787">
    <property type="term" value="F:hydrolase activity"/>
    <property type="evidence" value="ECO:0007669"/>
    <property type="project" value="UniProtKB-KW"/>
</dbReference>
<evidence type="ECO:0000256" key="6">
    <source>
        <dbReference type="ARBA" id="ARBA00022722"/>
    </source>
</evidence>
<evidence type="ECO:0000256" key="14">
    <source>
        <dbReference type="ARBA" id="ARBA00023211"/>
    </source>
</evidence>
<dbReference type="GO" id="GO:0046872">
    <property type="term" value="F:metal ion binding"/>
    <property type="evidence" value="ECO:0007669"/>
    <property type="project" value="UniProtKB-KW"/>
</dbReference>
<comment type="subunit">
    <text evidence="3">Monomer.</text>
</comment>
<evidence type="ECO:0000256" key="5">
    <source>
        <dbReference type="ARBA" id="ARBA00022525"/>
    </source>
</evidence>
<dbReference type="SUPFAM" id="SSF90188">
    <property type="entry name" value="Somatomedin B domain"/>
    <property type="match status" value="2"/>
</dbReference>
<keyword evidence="22" id="KW-1185">Reference proteome</keyword>
<dbReference type="Pfam" id="PF01033">
    <property type="entry name" value="Somatomedin_B"/>
    <property type="match status" value="2"/>
</dbReference>
<keyword evidence="8 19" id="KW-0732">Signal</keyword>
<dbReference type="InterPro" id="IPR001212">
    <property type="entry name" value="Somatomedin_B_dom"/>
</dbReference>
<dbReference type="GO" id="GO:0005044">
    <property type="term" value="F:scavenger receptor activity"/>
    <property type="evidence" value="ECO:0007669"/>
    <property type="project" value="InterPro"/>
</dbReference>
<evidence type="ECO:0000256" key="2">
    <source>
        <dbReference type="ARBA" id="ARBA00004613"/>
    </source>
</evidence>
<comment type="catalytic activity">
    <reaction evidence="16">
        <text>ribonucleotidyl-uridine-RNA = a 5'-end dephospho-uridine-RNA + a 3'-end 2',3'-cyclophospho-ribonucleotide-RNA</text>
        <dbReference type="Rhea" id="RHEA:67792"/>
        <dbReference type="Rhea" id="RHEA-COMP:10464"/>
        <dbReference type="Rhea" id="RHEA-COMP:17354"/>
        <dbReference type="Rhea" id="RHEA-COMP:17356"/>
        <dbReference type="ChEBI" id="CHEBI:83064"/>
        <dbReference type="ChEBI" id="CHEBI:173117"/>
        <dbReference type="ChEBI" id="CHEBI:173224"/>
    </reaction>
    <physiologicalReaction direction="left-to-right" evidence="16">
        <dbReference type="Rhea" id="RHEA:67793"/>
    </physiologicalReaction>
</comment>
<evidence type="ECO:0000256" key="18">
    <source>
        <dbReference type="SAM" id="MobiDB-lite"/>
    </source>
</evidence>
<evidence type="ECO:0000313" key="22">
    <source>
        <dbReference type="Proteomes" id="UP001279410"/>
    </source>
</evidence>
<organism evidence="21 22">
    <name type="scientific">Lates japonicus</name>
    <name type="common">Japanese lates</name>
    <dbReference type="NCBI Taxonomy" id="270547"/>
    <lineage>
        <taxon>Eukaryota</taxon>
        <taxon>Metazoa</taxon>
        <taxon>Chordata</taxon>
        <taxon>Craniata</taxon>
        <taxon>Vertebrata</taxon>
        <taxon>Euteleostomi</taxon>
        <taxon>Actinopterygii</taxon>
        <taxon>Neopterygii</taxon>
        <taxon>Teleostei</taxon>
        <taxon>Neoteleostei</taxon>
        <taxon>Acanthomorphata</taxon>
        <taxon>Carangaria</taxon>
        <taxon>Carangaria incertae sedis</taxon>
        <taxon>Centropomidae</taxon>
        <taxon>Lates</taxon>
    </lineage>
</organism>
<dbReference type="PRINTS" id="PR00022">
    <property type="entry name" value="SOMATOMEDINB"/>
</dbReference>
<evidence type="ECO:0000256" key="7">
    <source>
        <dbReference type="ARBA" id="ARBA00022723"/>
    </source>
</evidence>
<evidence type="ECO:0000256" key="11">
    <source>
        <dbReference type="ARBA" id="ARBA00022801"/>
    </source>
</evidence>
<dbReference type="SMART" id="SM00201">
    <property type="entry name" value="SO"/>
    <property type="match status" value="2"/>
</dbReference>
<evidence type="ECO:0000256" key="12">
    <source>
        <dbReference type="ARBA" id="ARBA00022884"/>
    </source>
</evidence>
<keyword evidence="9" id="KW-0677">Repeat</keyword>
<dbReference type="InterPro" id="IPR051298">
    <property type="entry name" value="Heme_transport/Cell_adhesion"/>
</dbReference>
<feature type="domain" description="SMB" evidence="20">
    <location>
        <begin position="62"/>
        <end position="105"/>
    </location>
</feature>
<comment type="subcellular location">
    <subcellularLocation>
        <location evidence="2">Secreted</location>
    </subcellularLocation>
</comment>
<keyword evidence="13" id="KW-1015">Disulfide bond</keyword>
<evidence type="ECO:0000256" key="15">
    <source>
        <dbReference type="ARBA" id="ARBA00023239"/>
    </source>
</evidence>
<dbReference type="GO" id="GO:0030247">
    <property type="term" value="F:polysaccharide binding"/>
    <property type="evidence" value="ECO:0007669"/>
    <property type="project" value="InterPro"/>
</dbReference>
<dbReference type="AlphaFoldDB" id="A0AAD3N255"/>
<evidence type="ECO:0000256" key="19">
    <source>
        <dbReference type="SAM" id="SignalP"/>
    </source>
</evidence>
<comment type="caution">
    <text evidence="21">The sequence shown here is derived from an EMBL/GenBank/DDBJ whole genome shotgun (WGS) entry which is preliminary data.</text>
</comment>
<keyword evidence="6" id="KW-0540">Nuclease</keyword>